<name>A0A820LQZ5_9BILA</name>
<organism evidence="1 2">
    <name type="scientific">Rotaria magnacalcarata</name>
    <dbReference type="NCBI Taxonomy" id="392030"/>
    <lineage>
        <taxon>Eukaryota</taxon>
        <taxon>Metazoa</taxon>
        <taxon>Spiralia</taxon>
        <taxon>Gnathifera</taxon>
        <taxon>Rotifera</taxon>
        <taxon>Eurotatoria</taxon>
        <taxon>Bdelloidea</taxon>
        <taxon>Philodinida</taxon>
        <taxon>Philodinidae</taxon>
        <taxon>Rotaria</taxon>
    </lineage>
</organism>
<sequence length="213" mass="24847">MSSFQKGLCPVCHVSVQVKNFRRQWNTSYERHERTRTYNEVFNTLKANILDQDKTVRTTPIETLFESKRRRVRDATTSTENSIVHNINRDLTVNDNIIVNDVLISLYDLISDIDNNRIENENYDTTLCMNSISTIVVQDTHQNIYDNEVSCSFAYPPINRPTCIKISLPGVRFITDQELKFVDEQRLLLNDNTWFLKGVIDKSKSSRSWFTEA</sequence>
<gene>
    <name evidence="1" type="ORF">UXM345_LOCUS36511</name>
</gene>
<evidence type="ECO:0000313" key="1">
    <source>
        <dbReference type="EMBL" id="CAF4361435.1"/>
    </source>
</evidence>
<reference evidence="1" key="1">
    <citation type="submission" date="2021-02" db="EMBL/GenBank/DDBJ databases">
        <authorList>
            <person name="Nowell W R."/>
        </authorList>
    </citation>
    <scope>NUCLEOTIDE SEQUENCE</scope>
</reference>
<dbReference type="AlphaFoldDB" id="A0A820LQZ5"/>
<proteinExistence type="predicted"/>
<feature type="non-terminal residue" evidence="1">
    <location>
        <position position="1"/>
    </location>
</feature>
<evidence type="ECO:0000313" key="2">
    <source>
        <dbReference type="Proteomes" id="UP000663842"/>
    </source>
</evidence>
<accession>A0A820LQZ5</accession>
<dbReference type="EMBL" id="CAJOBF010017321">
    <property type="protein sequence ID" value="CAF4361435.1"/>
    <property type="molecule type" value="Genomic_DNA"/>
</dbReference>
<protein>
    <submittedName>
        <fullName evidence="1">Uncharacterized protein</fullName>
    </submittedName>
</protein>
<dbReference type="Proteomes" id="UP000663842">
    <property type="component" value="Unassembled WGS sequence"/>
</dbReference>
<comment type="caution">
    <text evidence="1">The sequence shown here is derived from an EMBL/GenBank/DDBJ whole genome shotgun (WGS) entry which is preliminary data.</text>
</comment>